<protein>
    <submittedName>
        <fullName evidence="4">Prolyl oligopeptidase family serine peptidase</fullName>
    </submittedName>
</protein>
<dbReference type="InterPro" id="IPR029058">
    <property type="entry name" value="AB_hydrolase_fold"/>
</dbReference>
<dbReference type="RefSeq" id="WP_194121754.1">
    <property type="nucleotide sequence ID" value="NZ_JACYGY010000001.1"/>
</dbReference>
<evidence type="ECO:0000256" key="1">
    <source>
        <dbReference type="ARBA" id="ARBA00022729"/>
    </source>
</evidence>
<proteinExistence type="predicted"/>
<dbReference type="InterPro" id="IPR050955">
    <property type="entry name" value="Plant_Biomass_Hydrol_Est"/>
</dbReference>
<dbReference type="InterPro" id="IPR003140">
    <property type="entry name" value="PLipase/COase/thioEstase"/>
</dbReference>
<feature type="signal peptide" evidence="2">
    <location>
        <begin position="1"/>
        <end position="19"/>
    </location>
</feature>
<dbReference type="EMBL" id="JACYGY010000001">
    <property type="protein sequence ID" value="MBE9463637.1"/>
    <property type="molecule type" value="Genomic_DNA"/>
</dbReference>
<accession>A0ABR9WDY2</accession>
<dbReference type="Pfam" id="PF02230">
    <property type="entry name" value="Abhydrolase_2"/>
    <property type="match status" value="1"/>
</dbReference>
<feature type="domain" description="Phospholipase/carboxylesterase/thioesterase" evidence="3">
    <location>
        <begin position="49"/>
        <end position="244"/>
    </location>
</feature>
<sequence>MKKIGYLLALLLYTYFSHAQDFGAYKKELFIQGTDTLRYRILYPEKYNKKKAYPLVVFLHGAGERGSDNEHQLDLGASLFLEDSVRKKFPAIVIFPQCPTDSTWNSFITKSDTTEAYNLTLNIVGLTIPELLVKQLMDSLAENKIADKKRIYIGGLSLGGFGTYDLVIHYPDFFAAAFSICGQANVKLFTENASRVPIWIFHGDVDSVIPVQPNRDLYKALQKIGAKNVKYTEYPGVNHNSWINAFAEPNLLPWLFSFKK</sequence>
<keyword evidence="5" id="KW-1185">Reference proteome</keyword>
<evidence type="ECO:0000313" key="4">
    <source>
        <dbReference type="EMBL" id="MBE9463637.1"/>
    </source>
</evidence>
<keyword evidence="1 2" id="KW-0732">Signal</keyword>
<dbReference type="PANTHER" id="PTHR43037">
    <property type="entry name" value="UNNAMED PRODUCT-RELATED"/>
    <property type="match status" value="1"/>
</dbReference>
<evidence type="ECO:0000256" key="2">
    <source>
        <dbReference type="SAM" id="SignalP"/>
    </source>
</evidence>
<dbReference type="SUPFAM" id="SSF53474">
    <property type="entry name" value="alpha/beta-Hydrolases"/>
    <property type="match status" value="1"/>
</dbReference>
<reference evidence="5" key="1">
    <citation type="submission" date="2023-07" db="EMBL/GenBank/DDBJ databases">
        <title>Dyadobacter sp. nov 'subterranea' isolated from contaminted grondwater.</title>
        <authorList>
            <person name="Szabo I."/>
            <person name="Al-Omari J."/>
            <person name="Szerdahelyi S.G."/>
            <person name="Rado J."/>
        </authorList>
    </citation>
    <scope>NUCLEOTIDE SEQUENCE [LARGE SCALE GENOMIC DNA]</scope>
    <source>
        <strain evidence="5">UP-52</strain>
    </source>
</reference>
<dbReference type="PANTHER" id="PTHR43037:SF1">
    <property type="entry name" value="BLL1128 PROTEIN"/>
    <property type="match status" value="1"/>
</dbReference>
<comment type="caution">
    <text evidence="4">The sequence shown here is derived from an EMBL/GenBank/DDBJ whole genome shotgun (WGS) entry which is preliminary data.</text>
</comment>
<feature type="chain" id="PRO_5046974550" evidence="2">
    <location>
        <begin position="20"/>
        <end position="260"/>
    </location>
</feature>
<dbReference type="Gene3D" id="3.40.50.1820">
    <property type="entry name" value="alpha/beta hydrolase"/>
    <property type="match status" value="1"/>
</dbReference>
<name>A0ABR9WDY2_9BACT</name>
<organism evidence="4 5">
    <name type="scientific">Dyadobacter subterraneus</name>
    <dbReference type="NCBI Taxonomy" id="2773304"/>
    <lineage>
        <taxon>Bacteria</taxon>
        <taxon>Pseudomonadati</taxon>
        <taxon>Bacteroidota</taxon>
        <taxon>Cytophagia</taxon>
        <taxon>Cytophagales</taxon>
        <taxon>Spirosomataceae</taxon>
        <taxon>Dyadobacter</taxon>
    </lineage>
</organism>
<evidence type="ECO:0000259" key="3">
    <source>
        <dbReference type="Pfam" id="PF02230"/>
    </source>
</evidence>
<evidence type="ECO:0000313" key="5">
    <source>
        <dbReference type="Proteomes" id="UP000634134"/>
    </source>
</evidence>
<dbReference type="Proteomes" id="UP000634134">
    <property type="component" value="Unassembled WGS sequence"/>
</dbReference>
<gene>
    <name evidence="4" type="ORF">IEE83_17245</name>
</gene>